<dbReference type="EMBL" id="ML119135">
    <property type="protein sequence ID" value="RPB11554.1"/>
    <property type="molecule type" value="Genomic_DNA"/>
</dbReference>
<organism evidence="1 2">
    <name type="scientific">Morchella conica CCBAS932</name>
    <dbReference type="NCBI Taxonomy" id="1392247"/>
    <lineage>
        <taxon>Eukaryota</taxon>
        <taxon>Fungi</taxon>
        <taxon>Dikarya</taxon>
        <taxon>Ascomycota</taxon>
        <taxon>Pezizomycotina</taxon>
        <taxon>Pezizomycetes</taxon>
        <taxon>Pezizales</taxon>
        <taxon>Morchellaceae</taxon>
        <taxon>Morchella</taxon>
    </lineage>
</organism>
<dbReference type="Gene3D" id="3.30.420.10">
    <property type="entry name" value="Ribonuclease H-like superfamily/Ribonuclease H"/>
    <property type="match status" value="1"/>
</dbReference>
<sequence>HRIIFYPKFHCELNFIERFWCVVKYYPRENCQYSLEGLRETIPAALNSVTSISINKYYLYCMRILDTYQAGFTYGIMEFKERVYRNHRQVVDKSKW</sequence>
<dbReference type="STRING" id="1392247.A0A3N4KLX0"/>
<feature type="non-terminal residue" evidence="1">
    <location>
        <position position="1"/>
    </location>
</feature>
<dbReference type="InterPro" id="IPR036397">
    <property type="entry name" value="RNaseH_sf"/>
</dbReference>
<keyword evidence="2" id="KW-1185">Reference proteome</keyword>
<dbReference type="AlphaFoldDB" id="A0A3N4KLX0"/>
<accession>A0A3N4KLX0</accession>
<protein>
    <recommendedName>
        <fullName evidence="3">Tc1-like transposase DDE domain-containing protein</fullName>
    </recommendedName>
</protein>
<name>A0A3N4KLX0_9PEZI</name>
<dbReference type="GO" id="GO:0003676">
    <property type="term" value="F:nucleic acid binding"/>
    <property type="evidence" value="ECO:0007669"/>
    <property type="project" value="InterPro"/>
</dbReference>
<evidence type="ECO:0000313" key="2">
    <source>
        <dbReference type="Proteomes" id="UP000277580"/>
    </source>
</evidence>
<evidence type="ECO:0008006" key="3">
    <source>
        <dbReference type="Google" id="ProtNLM"/>
    </source>
</evidence>
<reference evidence="1 2" key="1">
    <citation type="journal article" date="2018" name="Nat. Ecol. Evol.">
        <title>Pezizomycetes genomes reveal the molecular basis of ectomycorrhizal truffle lifestyle.</title>
        <authorList>
            <person name="Murat C."/>
            <person name="Payen T."/>
            <person name="Noel B."/>
            <person name="Kuo A."/>
            <person name="Morin E."/>
            <person name="Chen J."/>
            <person name="Kohler A."/>
            <person name="Krizsan K."/>
            <person name="Balestrini R."/>
            <person name="Da Silva C."/>
            <person name="Montanini B."/>
            <person name="Hainaut M."/>
            <person name="Levati E."/>
            <person name="Barry K.W."/>
            <person name="Belfiori B."/>
            <person name="Cichocki N."/>
            <person name="Clum A."/>
            <person name="Dockter R.B."/>
            <person name="Fauchery L."/>
            <person name="Guy J."/>
            <person name="Iotti M."/>
            <person name="Le Tacon F."/>
            <person name="Lindquist E.A."/>
            <person name="Lipzen A."/>
            <person name="Malagnac F."/>
            <person name="Mello A."/>
            <person name="Molinier V."/>
            <person name="Miyauchi S."/>
            <person name="Poulain J."/>
            <person name="Riccioni C."/>
            <person name="Rubini A."/>
            <person name="Sitrit Y."/>
            <person name="Splivallo R."/>
            <person name="Traeger S."/>
            <person name="Wang M."/>
            <person name="Zifcakova L."/>
            <person name="Wipf D."/>
            <person name="Zambonelli A."/>
            <person name="Paolocci F."/>
            <person name="Nowrousian M."/>
            <person name="Ottonello S."/>
            <person name="Baldrian P."/>
            <person name="Spatafora J.W."/>
            <person name="Henrissat B."/>
            <person name="Nagy L.G."/>
            <person name="Aury J.M."/>
            <person name="Wincker P."/>
            <person name="Grigoriev I.V."/>
            <person name="Bonfante P."/>
            <person name="Martin F.M."/>
        </authorList>
    </citation>
    <scope>NUCLEOTIDE SEQUENCE [LARGE SCALE GENOMIC DNA]</scope>
    <source>
        <strain evidence="1 2">CCBAS932</strain>
    </source>
</reference>
<dbReference type="OrthoDB" id="5401962at2759"/>
<dbReference type="Proteomes" id="UP000277580">
    <property type="component" value="Unassembled WGS sequence"/>
</dbReference>
<dbReference type="InParanoid" id="A0A3N4KLX0"/>
<gene>
    <name evidence="1" type="ORF">P167DRAFT_489137</name>
</gene>
<evidence type="ECO:0000313" key="1">
    <source>
        <dbReference type="EMBL" id="RPB11554.1"/>
    </source>
</evidence>
<proteinExistence type="predicted"/>